<evidence type="ECO:0000256" key="6">
    <source>
        <dbReference type="ARBA" id="ARBA00012707"/>
    </source>
</evidence>
<evidence type="ECO:0000259" key="14">
    <source>
        <dbReference type="Pfam" id="PF07085"/>
    </source>
</evidence>
<gene>
    <name evidence="15" type="ORF">BCF53_106129</name>
</gene>
<evidence type="ECO:0000256" key="9">
    <source>
        <dbReference type="ARBA" id="ARBA00022679"/>
    </source>
</evidence>
<dbReference type="InterPro" id="IPR004614">
    <property type="entry name" value="P_AcTrfase"/>
</dbReference>
<dbReference type="EC" id="2.3.1.8" evidence="6 12"/>
<dbReference type="EMBL" id="SLZR01000006">
    <property type="protein sequence ID" value="TCS41398.1"/>
    <property type="molecule type" value="Genomic_DNA"/>
</dbReference>
<evidence type="ECO:0000256" key="11">
    <source>
        <dbReference type="ARBA" id="ARBA00031108"/>
    </source>
</evidence>
<evidence type="ECO:0000256" key="2">
    <source>
        <dbReference type="ARBA" id="ARBA00004989"/>
    </source>
</evidence>
<name>A0A4R3I5U7_9GAMM</name>
<dbReference type="Pfam" id="PF13500">
    <property type="entry name" value="AAA_26"/>
    <property type="match status" value="1"/>
</dbReference>
<evidence type="ECO:0000259" key="13">
    <source>
        <dbReference type="Pfam" id="PF01515"/>
    </source>
</evidence>
<dbReference type="CDD" id="cd03109">
    <property type="entry name" value="DTBS"/>
    <property type="match status" value="1"/>
</dbReference>
<dbReference type="Gene3D" id="3.40.50.300">
    <property type="entry name" value="P-loop containing nucleotide triphosphate hydrolases"/>
    <property type="match status" value="1"/>
</dbReference>
<dbReference type="SUPFAM" id="SSF52540">
    <property type="entry name" value="P-loop containing nucleoside triphosphate hydrolases"/>
    <property type="match status" value="1"/>
</dbReference>
<evidence type="ECO:0000256" key="7">
    <source>
        <dbReference type="ARBA" id="ARBA00021528"/>
    </source>
</evidence>
<dbReference type="Gene3D" id="3.40.50.10950">
    <property type="match status" value="1"/>
</dbReference>
<dbReference type="PIRSF" id="PIRSF006107">
    <property type="entry name" value="PhpActrans_proteobac"/>
    <property type="match status" value="1"/>
</dbReference>
<dbReference type="InterPro" id="IPR042113">
    <property type="entry name" value="P_AcTrfase_dom1"/>
</dbReference>
<evidence type="ECO:0000256" key="4">
    <source>
        <dbReference type="ARBA" id="ARBA00009786"/>
    </source>
</evidence>
<organism evidence="15 16">
    <name type="scientific">Reinekea marinisedimentorum</name>
    <dbReference type="NCBI Taxonomy" id="230495"/>
    <lineage>
        <taxon>Bacteria</taxon>
        <taxon>Pseudomonadati</taxon>
        <taxon>Pseudomonadota</taxon>
        <taxon>Gammaproteobacteria</taxon>
        <taxon>Oceanospirillales</taxon>
        <taxon>Saccharospirillaceae</taxon>
        <taxon>Reinekea</taxon>
    </lineage>
</organism>
<evidence type="ECO:0000256" key="5">
    <source>
        <dbReference type="ARBA" id="ARBA00011643"/>
    </source>
</evidence>
<dbReference type="PANTHER" id="PTHR43356:SF3">
    <property type="entry name" value="PHOSPHATE ACETYLTRANSFERASE"/>
    <property type="match status" value="1"/>
</dbReference>
<dbReference type="Gene3D" id="3.40.1390.20">
    <property type="entry name" value="HprK N-terminal domain-like"/>
    <property type="match status" value="1"/>
</dbReference>
<evidence type="ECO:0000256" key="12">
    <source>
        <dbReference type="PIRNR" id="PIRNR006107"/>
    </source>
</evidence>
<dbReference type="NCBIfam" id="NF007233">
    <property type="entry name" value="PRK09653.1"/>
    <property type="match status" value="1"/>
</dbReference>
<dbReference type="InterPro" id="IPR028979">
    <property type="entry name" value="Ser_kin/Pase_Hpr-like_N_sf"/>
</dbReference>
<comment type="function">
    <text evidence="12">Involved in acetate metabolism.</text>
</comment>
<comment type="catalytic activity">
    <reaction evidence="12">
        <text>acetyl-CoA + phosphate = acetyl phosphate + CoA</text>
        <dbReference type="Rhea" id="RHEA:19521"/>
        <dbReference type="ChEBI" id="CHEBI:22191"/>
        <dbReference type="ChEBI" id="CHEBI:43474"/>
        <dbReference type="ChEBI" id="CHEBI:57287"/>
        <dbReference type="ChEBI" id="CHEBI:57288"/>
        <dbReference type="EC" id="2.3.1.8"/>
    </reaction>
</comment>
<dbReference type="InterPro" id="IPR027417">
    <property type="entry name" value="P-loop_NTPase"/>
</dbReference>
<dbReference type="Pfam" id="PF01515">
    <property type="entry name" value="PTA_PTB"/>
    <property type="match status" value="1"/>
</dbReference>
<comment type="subcellular location">
    <subcellularLocation>
        <location evidence="1 12">Cytoplasm</location>
    </subcellularLocation>
</comment>
<sequence>MKYTYFISATGAGTGLTSVCLGLVRALDQLGVRVAFSKPIAQQFGNDNEPERSTHLVNATLGLNPAEPIKLAHAQQQLALGHTDPLMEDVIQIAQSSAEEADVLIVEGLVPVADESYIAELNRNMAKALDADVILVAAKNADSTAQLNERIKMTASLFGGVNHRRVIGCILNKVGAPDPSEQQVIAEEDPSMASAEPAEVVPAEDYANILPVFQNDGFKCLGAVEWNPLLVAPRTLDVANHLGATVFNEGQIAERRVQSITVCARTMPNMLHTLKAGALVVTPGDRNDVLLAASMAALNGVPLAGIILTGDIMPPTHVMNLCHAAFTSGLPVMTSKLNTFRSAQRLNSMNTEVPANDVNRMESVMDAVAASINAKWLAERAEVIEERRLSPPAFRHLLVQQARAAAKRIILPEGTEPRTIRAASICQEKGIAQCVLLGDPEEIRRVALTQDIVLPDSIELVDPEVARAKYIAPMVELRKHKGLTAPMAEAQLEDCNVLGTMMLALDDVDGLVSGAVNTTANTVRPALQLIKTRPDASLVSSVFFMLLPDQAVVYGDCAINPDPNAEQLADIAIQSGDSAKAFGIEPRIAMISYSTGQSGTGSDVEKVREATRIAKERRPDLLIDGPLQYDAASTPSVAASKAPDSQVAGRATVFVFPDLNTGNTTYKAVQRSANVVSIGPMLQGLRKPVNDLSRGALVEDIVYTIALTAIQAAQMKNA</sequence>
<feature type="domain" description="DRTGG" evidence="14">
    <location>
        <begin position="237"/>
        <end position="349"/>
    </location>
</feature>
<keyword evidence="8 12" id="KW-0963">Cytoplasm</keyword>
<dbReference type="AlphaFoldDB" id="A0A4R3I5U7"/>
<comment type="subunit">
    <text evidence="5">Homohexamer.</text>
</comment>
<dbReference type="SUPFAM" id="SSF53659">
    <property type="entry name" value="Isocitrate/Isopropylmalate dehydrogenase-like"/>
    <property type="match status" value="1"/>
</dbReference>
<dbReference type="NCBIfam" id="TIGR00651">
    <property type="entry name" value="pta"/>
    <property type="match status" value="1"/>
</dbReference>
<evidence type="ECO:0000256" key="10">
    <source>
        <dbReference type="ARBA" id="ARBA00023315"/>
    </source>
</evidence>
<dbReference type="InterPro" id="IPR016475">
    <property type="entry name" value="P-Actrans_bac"/>
</dbReference>
<dbReference type="FunFam" id="3.40.50.10750:FF:000001">
    <property type="entry name" value="Phosphate acetyltransferase"/>
    <property type="match status" value="1"/>
</dbReference>
<evidence type="ECO:0000313" key="15">
    <source>
        <dbReference type="EMBL" id="TCS41398.1"/>
    </source>
</evidence>
<dbReference type="RefSeq" id="WP_132701370.1">
    <property type="nucleotide sequence ID" value="NZ_SLZR01000006.1"/>
</dbReference>
<dbReference type="InterPro" id="IPR002505">
    <property type="entry name" value="PTA_PTB"/>
</dbReference>
<evidence type="ECO:0000313" key="16">
    <source>
        <dbReference type="Proteomes" id="UP000295793"/>
    </source>
</evidence>
<dbReference type="GO" id="GO:0005737">
    <property type="term" value="C:cytoplasm"/>
    <property type="evidence" value="ECO:0007669"/>
    <property type="project" value="UniProtKB-SubCell"/>
</dbReference>
<keyword evidence="16" id="KW-1185">Reference proteome</keyword>
<proteinExistence type="inferred from homology"/>
<comment type="pathway">
    <text evidence="2 12">Metabolic intermediate biosynthesis; acetyl-CoA biosynthesis; acetyl-CoA from acetate: step 2/2.</text>
</comment>
<keyword evidence="10 12" id="KW-0012">Acyltransferase</keyword>
<dbReference type="Pfam" id="PF07085">
    <property type="entry name" value="DRTGG"/>
    <property type="match status" value="1"/>
</dbReference>
<accession>A0A4R3I5U7</accession>
<comment type="caution">
    <text evidence="15">The sequence shown here is derived from an EMBL/GenBank/DDBJ whole genome shotgun (WGS) entry which is preliminary data.</text>
</comment>
<dbReference type="InterPro" id="IPR050500">
    <property type="entry name" value="Phos_Acetyltrans/Butyryltrans"/>
</dbReference>
<protein>
    <recommendedName>
        <fullName evidence="7 12">Phosphate acetyltransferase</fullName>
        <ecNumber evidence="6 12">2.3.1.8</ecNumber>
    </recommendedName>
    <alternativeName>
        <fullName evidence="11 12">Phosphotransacetylase</fullName>
    </alternativeName>
</protein>
<reference evidence="15 16" key="1">
    <citation type="submission" date="2019-03" db="EMBL/GenBank/DDBJ databases">
        <title>Genomic Encyclopedia of Archaeal and Bacterial Type Strains, Phase II (KMG-II): from individual species to whole genera.</title>
        <authorList>
            <person name="Goeker M."/>
        </authorList>
    </citation>
    <scope>NUCLEOTIDE SEQUENCE [LARGE SCALE GENOMIC DNA]</scope>
    <source>
        <strain evidence="15 16">DSM 15388</strain>
    </source>
</reference>
<dbReference type="UniPathway" id="UPA00340">
    <property type="reaction ID" value="UER00459"/>
</dbReference>
<dbReference type="GO" id="GO:0006085">
    <property type="term" value="P:acetyl-CoA biosynthetic process"/>
    <property type="evidence" value="ECO:0007669"/>
    <property type="project" value="UniProtKB-UniPathway"/>
</dbReference>
<dbReference type="InterPro" id="IPR010766">
    <property type="entry name" value="DRTGG"/>
</dbReference>
<dbReference type="OrthoDB" id="9808984at2"/>
<dbReference type="Proteomes" id="UP000295793">
    <property type="component" value="Unassembled WGS sequence"/>
</dbReference>
<dbReference type="InterPro" id="IPR042112">
    <property type="entry name" value="P_AcTrfase_dom2"/>
</dbReference>
<comment type="similarity">
    <text evidence="3 12">In the C-terminal section; belongs to the phosphate acetyltransferase and butyryltransferase family.</text>
</comment>
<dbReference type="SUPFAM" id="SSF75138">
    <property type="entry name" value="HprK N-terminal domain-like"/>
    <property type="match status" value="1"/>
</dbReference>
<comment type="similarity">
    <text evidence="4 12">In the N-terminal section; belongs to the CobB/CobQ family.</text>
</comment>
<keyword evidence="9 12" id="KW-0808">Transferase</keyword>
<dbReference type="Gene3D" id="3.40.50.10750">
    <property type="entry name" value="Isocitrate/Isopropylmalate dehydrogenase-like"/>
    <property type="match status" value="1"/>
</dbReference>
<evidence type="ECO:0000256" key="1">
    <source>
        <dbReference type="ARBA" id="ARBA00004496"/>
    </source>
</evidence>
<dbReference type="GO" id="GO:0008959">
    <property type="term" value="F:phosphate acetyltransferase activity"/>
    <property type="evidence" value="ECO:0007669"/>
    <property type="project" value="UniProtKB-EC"/>
</dbReference>
<comment type="domain">
    <text evidence="12">The N-terminal region seems to be important for proper quaternary structure. The C-terminal region contains the substrate-binding site.</text>
</comment>
<feature type="domain" description="Phosphate acetyl/butaryl transferase" evidence="13">
    <location>
        <begin position="394"/>
        <end position="709"/>
    </location>
</feature>
<evidence type="ECO:0000256" key="3">
    <source>
        <dbReference type="ARBA" id="ARBA00008756"/>
    </source>
</evidence>
<dbReference type="NCBIfam" id="NF004167">
    <property type="entry name" value="PRK05632.1"/>
    <property type="match status" value="1"/>
</dbReference>
<dbReference type="PANTHER" id="PTHR43356">
    <property type="entry name" value="PHOSPHATE ACETYLTRANSFERASE"/>
    <property type="match status" value="1"/>
</dbReference>
<evidence type="ECO:0000256" key="8">
    <source>
        <dbReference type="ARBA" id="ARBA00022490"/>
    </source>
</evidence>